<keyword evidence="1" id="KW-0812">Transmembrane</keyword>
<accession>A0A386KK44</accession>
<keyword evidence="1" id="KW-1133">Transmembrane helix</keyword>
<evidence type="ECO:0000256" key="1">
    <source>
        <dbReference type="SAM" id="Phobius"/>
    </source>
</evidence>
<protein>
    <submittedName>
        <fullName evidence="2">Uncharacterized protein</fullName>
    </submittedName>
</protein>
<feature type="transmembrane region" description="Helical" evidence="1">
    <location>
        <begin position="6"/>
        <end position="24"/>
    </location>
</feature>
<evidence type="ECO:0000313" key="3">
    <source>
        <dbReference type="Proteomes" id="UP000280659"/>
    </source>
</evidence>
<gene>
    <name evidence="2" type="ORF">Aci022_136</name>
</gene>
<reference evidence="2 3" key="1">
    <citation type="submission" date="2018-08" db="EMBL/GenBank/DDBJ databases">
        <title>Complete genome sequence of five Acinetobacter baumannii phages from Abidjan, Cote d'Ivoire.</title>
        <authorList>
            <person name="Essoh C."/>
            <person name="Vernadet J.-P."/>
            <person name="Vergnaud G."/>
            <person name="Resch G."/>
            <person name="Pourcel C."/>
        </authorList>
    </citation>
    <scope>NUCLEOTIDE SEQUENCE [LARGE SCALE GENOMIC DNA]</scope>
</reference>
<dbReference type="Proteomes" id="UP000280659">
    <property type="component" value="Segment"/>
</dbReference>
<dbReference type="EMBL" id="MH800199">
    <property type="protein sequence ID" value="AYD85720.1"/>
    <property type="molecule type" value="Genomic_DNA"/>
</dbReference>
<proteinExistence type="predicted"/>
<evidence type="ECO:0000313" key="2">
    <source>
        <dbReference type="EMBL" id="AYD85720.1"/>
    </source>
</evidence>
<sequence>MDFTGGQIAFIVLTSFSIFLLLVWHDKYRRKKLSEIEQTTWEPWMEYDNGTPDGDDSEDVYYSLREKFIHNYQWAGRVFGVQWCLIKDDSIETMLYDREKFNYKACYYIFRWPQHLPTCFRISEFTHKVTDDAKSAYACKGAELFMREFNEKVDRLRTYAEDNKLSIKYGLDDEFPVEAIVNCIKECTINSKHTYDTCFKVHSELLPKLLRKEKWKKIVNGSEWA</sequence>
<name>A0A386KK44_9CAUD</name>
<keyword evidence="1" id="KW-0472">Membrane</keyword>
<organism evidence="2 3">
    <name type="scientific">Acinetobacter phage vB_AbaM_B09_Aci02-2</name>
    <dbReference type="NCBI Taxonomy" id="2315467"/>
    <lineage>
        <taxon>Viruses</taxon>
        <taxon>Duplodnaviria</taxon>
        <taxon>Heunggongvirae</taxon>
        <taxon>Uroviricota</taxon>
        <taxon>Caudoviricetes</taxon>
        <taxon>Saclayvirus</taxon>
        <taxon>Saclayvirus Aci022</taxon>
    </lineage>
</organism>
<keyword evidence="3" id="KW-1185">Reference proteome</keyword>